<organism evidence="5 6">
    <name type="scientific">Nonomuraea indica</name>
    <dbReference type="NCBI Taxonomy" id="1581193"/>
    <lineage>
        <taxon>Bacteria</taxon>
        <taxon>Bacillati</taxon>
        <taxon>Actinomycetota</taxon>
        <taxon>Actinomycetes</taxon>
        <taxon>Streptosporangiales</taxon>
        <taxon>Streptosporangiaceae</taxon>
        <taxon>Nonomuraea</taxon>
    </lineage>
</organism>
<reference evidence="5 6" key="1">
    <citation type="submission" date="2024-10" db="EMBL/GenBank/DDBJ databases">
        <title>The Natural Products Discovery Center: Release of the First 8490 Sequenced Strains for Exploring Actinobacteria Biosynthetic Diversity.</title>
        <authorList>
            <person name="Kalkreuter E."/>
            <person name="Kautsar S.A."/>
            <person name="Yang D."/>
            <person name="Bader C.D."/>
            <person name="Teijaro C.N."/>
            <person name="Fluegel L."/>
            <person name="Davis C.M."/>
            <person name="Simpson J.R."/>
            <person name="Lauterbach L."/>
            <person name="Steele A.D."/>
            <person name="Gui C."/>
            <person name="Meng S."/>
            <person name="Li G."/>
            <person name="Viehrig K."/>
            <person name="Ye F."/>
            <person name="Su P."/>
            <person name="Kiefer A.F."/>
            <person name="Nichols A."/>
            <person name="Cepeda A.J."/>
            <person name="Yan W."/>
            <person name="Fan B."/>
            <person name="Jiang Y."/>
            <person name="Adhikari A."/>
            <person name="Zheng C.-J."/>
            <person name="Schuster L."/>
            <person name="Cowan T.M."/>
            <person name="Smanski M.J."/>
            <person name="Chevrette M.G."/>
            <person name="De Carvalho L.P.S."/>
            <person name="Shen B."/>
        </authorList>
    </citation>
    <scope>NUCLEOTIDE SEQUENCE [LARGE SCALE GENOMIC DNA]</scope>
    <source>
        <strain evidence="5 6">NPDC049503</strain>
    </source>
</reference>
<dbReference type="EMBL" id="JBITMB010000001">
    <property type="protein sequence ID" value="MFI7439124.1"/>
    <property type="molecule type" value="Genomic_DNA"/>
</dbReference>
<dbReference type="CDD" id="cd06170">
    <property type="entry name" value="LuxR_C_like"/>
    <property type="match status" value="1"/>
</dbReference>
<keyword evidence="2" id="KW-0238">DNA-binding</keyword>
<dbReference type="SMART" id="SM00421">
    <property type="entry name" value="HTH_LUXR"/>
    <property type="match status" value="1"/>
</dbReference>
<dbReference type="Proteomes" id="UP001612928">
    <property type="component" value="Unassembled WGS sequence"/>
</dbReference>
<evidence type="ECO:0000256" key="3">
    <source>
        <dbReference type="ARBA" id="ARBA00023163"/>
    </source>
</evidence>
<evidence type="ECO:0000256" key="2">
    <source>
        <dbReference type="ARBA" id="ARBA00023125"/>
    </source>
</evidence>
<dbReference type="Pfam" id="PF00196">
    <property type="entry name" value="GerE"/>
    <property type="match status" value="1"/>
</dbReference>
<dbReference type="InterPro" id="IPR036388">
    <property type="entry name" value="WH-like_DNA-bd_sf"/>
</dbReference>
<name>A0ABW7ZX64_9ACTN</name>
<evidence type="ECO:0000259" key="4">
    <source>
        <dbReference type="PROSITE" id="PS50043"/>
    </source>
</evidence>
<keyword evidence="6" id="KW-1185">Reference proteome</keyword>
<gene>
    <name evidence="5" type="ORF">ACIBP5_04060</name>
</gene>
<dbReference type="PANTHER" id="PTHR43214">
    <property type="entry name" value="TWO-COMPONENT RESPONSE REGULATOR"/>
    <property type="match status" value="1"/>
</dbReference>
<dbReference type="PANTHER" id="PTHR43214:SF24">
    <property type="entry name" value="TRANSCRIPTIONAL REGULATORY PROTEIN NARL-RELATED"/>
    <property type="match status" value="1"/>
</dbReference>
<evidence type="ECO:0000313" key="5">
    <source>
        <dbReference type="EMBL" id="MFI7439124.1"/>
    </source>
</evidence>
<evidence type="ECO:0000313" key="6">
    <source>
        <dbReference type="Proteomes" id="UP001612928"/>
    </source>
</evidence>
<dbReference type="SUPFAM" id="SSF46894">
    <property type="entry name" value="C-terminal effector domain of the bipartite response regulators"/>
    <property type="match status" value="1"/>
</dbReference>
<proteinExistence type="predicted"/>
<dbReference type="InterPro" id="IPR000792">
    <property type="entry name" value="Tscrpt_reg_LuxR_C"/>
</dbReference>
<dbReference type="Gene3D" id="1.10.10.10">
    <property type="entry name" value="Winged helix-like DNA-binding domain superfamily/Winged helix DNA-binding domain"/>
    <property type="match status" value="1"/>
</dbReference>
<dbReference type="PROSITE" id="PS50043">
    <property type="entry name" value="HTH_LUXR_2"/>
    <property type="match status" value="1"/>
</dbReference>
<sequence>MTYEEDDEVARVLFVRMRERGESLSEAAARMDLAAAELTRARAVLARLRLLRAQTETSVEPAVALARSLQEGHRLLDQLVEQHVKTAALAQGYLTLPGGADGHVHVEFFPRDDPRKRLYQRMGELSELAGDEIVGMHPVATWTRESLDEGLARNELTIARGVRVRGIHAQIAFADPLLREYVGKWVRLGMEVRGAPVIATRMVIYDRHSAIIQADPGDLEAGAVLLRGGAVVKSLAALFDYCWMTASEPKDVPRSADVGALTDQQRAVLRLLATGAKDSAIARGLGVSTRTVTRVVGELTTMLGATSRFQAGVRAARLGWLD</sequence>
<comment type="caution">
    <text evidence="5">The sequence shown here is derived from an EMBL/GenBank/DDBJ whole genome shotgun (WGS) entry which is preliminary data.</text>
</comment>
<accession>A0ABW7ZX64</accession>
<keyword evidence="1" id="KW-0805">Transcription regulation</keyword>
<protein>
    <submittedName>
        <fullName evidence="5">LuxR C-terminal-related transcriptional regulator</fullName>
    </submittedName>
</protein>
<keyword evidence="3" id="KW-0804">Transcription</keyword>
<feature type="domain" description="HTH luxR-type" evidence="4">
    <location>
        <begin position="254"/>
        <end position="319"/>
    </location>
</feature>
<evidence type="ECO:0000256" key="1">
    <source>
        <dbReference type="ARBA" id="ARBA00023015"/>
    </source>
</evidence>
<dbReference type="InterPro" id="IPR039420">
    <property type="entry name" value="WalR-like"/>
</dbReference>
<dbReference type="RefSeq" id="WP_397018649.1">
    <property type="nucleotide sequence ID" value="NZ_JBITMB010000001.1"/>
</dbReference>
<dbReference type="InterPro" id="IPR016032">
    <property type="entry name" value="Sig_transdc_resp-reg_C-effctor"/>
</dbReference>